<protein>
    <submittedName>
        <fullName evidence="4">LLM class flavin-dependent oxidoreductase</fullName>
    </submittedName>
</protein>
<gene>
    <name evidence="4" type="ORF">ER308_13860</name>
</gene>
<organism evidence="4 5">
    <name type="scientific">Egibacter rhizosphaerae</name>
    <dbReference type="NCBI Taxonomy" id="1670831"/>
    <lineage>
        <taxon>Bacteria</taxon>
        <taxon>Bacillati</taxon>
        <taxon>Actinomycetota</taxon>
        <taxon>Nitriliruptoria</taxon>
        <taxon>Egibacterales</taxon>
        <taxon>Egibacteraceae</taxon>
        <taxon>Egibacter</taxon>
    </lineage>
</organism>
<dbReference type="KEGG" id="erz:ER308_13860"/>
<dbReference type="Gene3D" id="3.20.20.30">
    <property type="entry name" value="Luciferase-like domain"/>
    <property type="match status" value="1"/>
</dbReference>
<dbReference type="PANTHER" id="PTHR30137:SF8">
    <property type="entry name" value="BLR5498 PROTEIN"/>
    <property type="match status" value="1"/>
</dbReference>
<dbReference type="InterPro" id="IPR050766">
    <property type="entry name" value="Bact_Lucif_Oxidored"/>
</dbReference>
<feature type="domain" description="Luciferase-like" evidence="3">
    <location>
        <begin position="1"/>
        <end position="308"/>
    </location>
</feature>
<dbReference type="GO" id="GO:0016705">
    <property type="term" value="F:oxidoreductase activity, acting on paired donors, with incorporation or reduction of molecular oxygen"/>
    <property type="evidence" value="ECO:0007669"/>
    <property type="project" value="InterPro"/>
</dbReference>
<dbReference type="SUPFAM" id="SSF51679">
    <property type="entry name" value="Bacterial luciferase-like"/>
    <property type="match status" value="1"/>
</dbReference>
<evidence type="ECO:0000256" key="1">
    <source>
        <dbReference type="ARBA" id="ARBA00023002"/>
    </source>
</evidence>
<proteinExistence type="predicted"/>
<dbReference type="PANTHER" id="PTHR30137">
    <property type="entry name" value="LUCIFERASE-LIKE MONOOXYGENASE"/>
    <property type="match status" value="1"/>
</dbReference>
<dbReference type="InterPro" id="IPR011251">
    <property type="entry name" value="Luciferase-like_dom"/>
</dbReference>
<keyword evidence="1" id="KW-0560">Oxidoreductase</keyword>
<evidence type="ECO:0000259" key="3">
    <source>
        <dbReference type="Pfam" id="PF00296"/>
    </source>
</evidence>
<keyword evidence="2" id="KW-0503">Monooxygenase</keyword>
<evidence type="ECO:0000313" key="5">
    <source>
        <dbReference type="Proteomes" id="UP000291469"/>
    </source>
</evidence>
<evidence type="ECO:0000256" key="2">
    <source>
        <dbReference type="ARBA" id="ARBA00023033"/>
    </source>
</evidence>
<dbReference type="AlphaFoldDB" id="A0A411YHI9"/>
<accession>A0A411YHI9</accession>
<dbReference type="GO" id="GO:0005829">
    <property type="term" value="C:cytosol"/>
    <property type="evidence" value="ECO:0007669"/>
    <property type="project" value="TreeGrafter"/>
</dbReference>
<dbReference type="InterPro" id="IPR036661">
    <property type="entry name" value="Luciferase-like_sf"/>
</dbReference>
<reference evidence="4 5" key="1">
    <citation type="submission" date="2019-01" db="EMBL/GenBank/DDBJ databases">
        <title>Egibacter rhizosphaerae EGI 80759T.</title>
        <authorList>
            <person name="Chen D.-D."/>
            <person name="Tian Y."/>
            <person name="Jiao J.-Y."/>
            <person name="Zhang X.-T."/>
            <person name="Zhang Y.-G."/>
            <person name="Zhang Y."/>
            <person name="Xiao M."/>
            <person name="Shu W.-S."/>
            <person name="Li W.-J."/>
        </authorList>
    </citation>
    <scope>NUCLEOTIDE SEQUENCE [LARGE SCALE GENOMIC DNA]</scope>
    <source>
        <strain evidence="4 5">EGI 80759</strain>
    </source>
</reference>
<dbReference type="OrthoDB" id="3209103at2"/>
<name>A0A411YHI9_9ACTN</name>
<dbReference type="RefSeq" id="WP_131155537.1">
    <property type="nucleotide sequence ID" value="NZ_CP036402.1"/>
</dbReference>
<keyword evidence="5" id="KW-1185">Reference proteome</keyword>
<dbReference type="GO" id="GO:0004497">
    <property type="term" value="F:monooxygenase activity"/>
    <property type="evidence" value="ECO:0007669"/>
    <property type="project" value="UniProtKB-KW"/>
</dbReference>
<dbReference type="EMBL" id="CP036402">
    <property type="protein sequence ID" value="QBI20542.1"/>
    <property type="molecule type" value="Genomic_DNA"/>
</dbReference>
<sequence>MQLGLFLSYQVNRPADIDGIYERMIDAAIAADESGFTRVWAPEHHLVQFLPAPSALLLASNLAQHVSCRVGTAAVVLPFHEPLRLAGEIAATDQLMDGRLDLGVARGAYKYEFEGFGIPFGESRDRFIETLTGLEAIWHNPDEPAEQHGEHISFNRAYVWPRPRQQPGPPVWVAAQSPPAVEDAAARGYHVLNSLFLWDVEHMRNVVASFREGQRRGGATANHIGITRYAFICPDDAAVWRNLEELREGWRIHQQLHDFSQNADECGIVRPQVQAEEPTLEAMRERLLVGTYEEVLDKTRLYRDAGVDILNLNVTFGADQEQTIRAIQQFGKLRDDLLA</sequence>
<evidence type="ECO:0000313" key="4">
    <source>
        <dbReference type="EMBL" id="QBI20542.1"/>
    </source>
</evidence>
<dbReference type="Pfam" id="PF00296">
    <property type="entry name" value="Bac_luciferase"/>
    <property type="match status" value="1"/>
</dbReference>
<dbReference type="Proteomes" id="UP000291469">
    <property type="component" value="Chromosome"/>
</dbReference>